<keyword evidence="3" id="KW-0805">Transcription regulation</keyword>
<dbReference type="InterPro" id="IPR002078">
    <property type="entry name" value="Sigma_54_int"/>
</dbReference>
<dbReference type="PROSITE" id="PS00688">
    <property type="entry name" value="SIGMA54_INTERACT_3"/>
    <property type="match status" value="1"/>
</dbReference>
<dbReference type="InterPro" id="IPR027417">
    <property type="entry name" value="P-loop_NTPase"/>
</dbReference>
<dbReference type="SUPFAM" id="SSF55781">
    <property type="entry name" value="GAF domain-like"/>
    <property type="match status" value="1"/>
</dbReference>
<dbReference type="PANTHER" id="PTHR32071">
    <property type="entry name" value="TRANSCRIPTIONAL REGULATORY PROTEIN"/>
    <property type="match status" value="1"/>
</dbReference>
<evidence type="ECO:0000256" key="4">
    <source>
        <dbReference type="ARBA" id="ARBA00023125"/>
    </source>
</evidence>
<sequence length="520" mass="58232">MKYRESLNIVNKDLQLPAILAINSSINAEESLSRVFEVLQDFLDADGAFVNIFDVQKHSIVFVAHCRRNGLSSPLGSVEPPRSLRPLKITDKVLNCSDISEDRFTQKVLSECLPDVKSYLMLSMDKEDRHLGVVCFYSCHYDQFNEAQRNLLKSLHDSFSLMTSNALNSVLLANNRDLIHENDGLKDCVRESRMALVNRFTARTPSLKEITAKVEKVSSTEVPMLVLGETGCGKEVVVNLIQQLSKRESGPFVKLNCGAIPETLIDDEFFGHEKGAFTDAKIQKKGVFERACGGTLFLDEIGELSLAAQVRLLRVLQQKVVTRIGGVQSIPVDFRLVAATHRDLKEMAKEGRFRNDLLYRLNLFPLRIPPLRERAEDLIPLTEFFLNRLRSKYGISQPLVLSKKSVEQMLNYKWPGNVRELENTLERSVLTSSDYQNIRVIFDGEAGGLGPAMSVVSNELIKLETFEAMQKHYFEAVLKAAKGKISGTDGAAALSGMHPNTLRSKLDKLGVTFKAVKPEL</sequence>
<dbReference type="InterPro" id="IPR003018">
    <property type="entry name" value="GAF"/>
</dbReference>
<dbReference type="InterPro" id="IPR009057">
    <property type="entry name" value="Homeodomain-like_sf"/>
</dbReference>
<accession>F3QJ19</accession>
<comment type="caution">
    <text evidence="7">The sequence shown here is derived from an EMBL/GenBank/DDBJ whole genome shotgun (WGS) entry which is preliminary data.</text>
</comment>
<evidence type="ECO:0000256" key="1">
    <source>
        <dbReference type="ARBA" id="ARBA00022741"/>
    </source>
</evidence>
<dbReference type="PROSITE" id="PS50045">
    <property type="entry name" value="SIGMA54_INTERACT_4"/>
    <property type="match status" value="1"/>
</dbReference>
<keyword evidence="2" id="KW-0067">ATP-binding</keyword>
<name>F3QJ19_9BURK</name>
<evidence type="ECO:0000313" key="8">
    <source>
        <dbReference type="Proteomes" id="UP000005156"/>
    </source>
</evidence>
<dbReference type="AlphaFoldDB" id="F3QJ19"/>
<dbReference type="InterPro" id="IPR029016">
    <property type="entry name" value="GAF-like_dom_sf"/>
</dbReference>
<dbReference type="GO" id="GO:0006355">
    <property type="term" value="P:regulation of DNA-templated transcription"/>
    <property type="evidence" value="ECO:0007669"/>
    <property type="project" value="InterPro"/>
</dbReference>
<dbReference type="RefSeq" id="WP_008863853.1">
    <property type="nucleotide sequence ID" value="NZ_GL883693.1"/>
</dbReference>
<dbReference type="eggNOG" id="COG2204">
    <property type="taxonomic scope" value="Bacteria"/>
</dbReference>
<dbReference type="GO" id="GO:0005524">
    <property type="term" value="F:ATP binding"/>
    <property type="evidence" value="ECO:0007669"/>
    <property type="project" value="UniProtKB-KW"/>
</dbReference>
<dbReference type="SMART" id="SM00382">
    <property type="entry name" value="AAA"/>
    <property type="match status" value="1"/>
</dbReference>
<organism evidence="7 8">
    <name type="scientific">Parasutterella excrementihominis YIT 11859</name>
    <dbReference type="NCBI Taxonomy" id="762966"/>
    <lineage>
        <taxon>Bacteria</taxon>
        <taxon>Pseudomonadati</taxon>
        <taxon>Pseudomonadota</taxon>
        <taxon>Betaproteobacteria</taxon>
        <taxon>Burkholderiales</taxon>
        <taxon>Sutterellaceae</taxon>
        <taxon>Parasutterella</taxon>
    </lineage>
</organism>
<dbReference type="Pfam" id="PF01590">
    <property type="entry name" value="GAF"/>
    <property type="match status" value="1"/>
</dbReference>
<evidence type="ECO:0000256" key="3">
    <source>
        <dbReference type="ARBA" id="ARBA00023015"/>
    </source>
</evidence>
<proteinExistence type="predicted"/>
<dbReference type="GeneID" id="43348392"/>
<dbReference type="PANTHER" id="PTHR32071:SF117">
    <property type="entry name" value="PTS-DEPENDENT DIHYDROXYACETONE KINASE OPERON REGULATORY PROTEIN-RELATED"/>
    <property type="match status" value="1"/>
</dbReference>
<reference evidence="7 8" key="1">
    <citation type="submission" date="2011-02" db="EMBL/GenBank/DDBJ databases">
        <authorList>
            <person name="Weinstock G."/>
            <person name="Sodergren E."/>
            <person name="Clifton S."/>
            <person name="Fulton L."/>
            <person name="Fulton B."/>
            <person name="Courtney L."/>
            <person name="Fronick C."/>
            <person name="Harrison M."/>
            <person name="Strong C."/>
            <person name="Farmer C."/>
            <person name="Delahaunty K."/>
            <person name="Markovic C."/>
            <person name="Hall O."/>
            <person name="Minx P."/>
            <person name="Tomlinson C."/>
            <person name="Mitreva M."/>
            <person name="Hou S."/>
            <person name="Chen J."/>
            <person name="Wollam A."/>
            <person name="Pepin K.H."/>
            <person name="Johnson M."/>
            <person name="Bhonagiri V."/>
            <person name="Zhang X."/>
            <person name="Suruliraj S."/>
            <person name="Warren W."/>
            <person name="Chinwalla A."/>
            <person name="Mardis E.R."/>
            <person name="Wilson R.K."/>
        </authorList>
    </citation>
    <scope>NUCLEOTIDE SEQUENCE [LARGE SCALE GENOMIC DNA]</scope>
    <source>
        <strain evidence="7 8">YIT 11859</strain>
    </source>
</reference>
<dbReference type="Gene3D" id="3.40.50.300">
    <property type="entry name" value="P-loop containing nucleotide triphosphate hydrolases"/>
    <property type="match status" value="1"/>
</dbReference>
<evidence type="ECO:0000259" key="6">
    <source>
        <dbReference type="PROSITE" id="PS50045"/>
    </source>
</evidence>
<dbReference type="Proteomes" id="UP000005156">
    <property type="component" value="Unassembled WGS sequence"/>
</dbReference>
<evidence type="ECO:0000256" key="5">
    <source>
        <dbReference type="ARBA" id="ARBA00023163"/>
    </source>
</evidence>
<dbReference type="Pfam" id="PF25601">
    <property type="entry name" value="AAA_lid_14"/>
    <property type="match status" value="1"/>
</dbReference>
<dbReference type="EMBL" id="AFBP01000020">
    <property type="protein sequence ID" value="EGG56006.1"/>
    <property type="molecule type" value="Genomic_DNA"/>
</dbReference>
<dbReference type="OrthoDB" id="9761705at2"/>
<keyword evidence="8" id="KW-1185">Reference proteome</keyword>
<dbReference type="Gene3D" id="3.30.450.40">
    <property type="match status" value="1"/>
</dbReference>
<dbReference type="SUPFAM" id="SSF52540">
    <property type="entry name" value="P-loop containing nucleoside triphosphate hydrolases"/>
    <property type="match status" value="1"/>
</dbReference>
<dbReference type="HOGENOM" id="CLU_000445_95_2_4"/>
<dbReference type="SMART" id="SM00065">
    <property type="entry name" value="GAF"/>
    <property type="match status" value="1"/>
</dbReference>
<dbReference type="InterPro" id="IPR058031">
    <property type="entry name" value="AAA_lid_NorR"/>
</dbReference>
<dbReference type="Gene3D" id="1.10.8.60">
    <property type="match status" value="1"/>
</dbReference>
<dbReference type="CDD" id="cd00009">
    <property type="entry name" value="AAA"/>
    <property type="match status" value="1"/>
</dbReference>
<dbReference type="GO" id="GO:0003677">
    <property type="term" value="F:DNA binding"/>
    <property type="evidence" value="ECO:0007669"/>
    <property type="project" value="UniProtKB-KW"/>
</dbReference>
<keyword evidence="5" id="KW-0804">Transcription</keyword>
<keyword evidence="1" id="KW-0547">Nucleotide-binding</keyword>
<dbReference type="FunFam" id="3.40.50.300:FF:000006">
    <property type="entry name" value="DNA-binding transcriptional regulator NtrC"/>
    <property type="match status" value="1"/>
</dbReference>
<keyword evidence="4" id="KW-0238">DNA-binding</keyword>
<dbReference type="InterPro" id="IPR025944">
    <property type="entry name" value="Sigma_54_int_dom_CS"/>
</dbReference>
<evidence type="ECO:0000256" key="2">
    <source>
        <dbReference type="ARBA" id="ARBA00022840"/>
    </source>
</evidence>
<dbReference type="SUPFAM" id="SSF46689">
    <property type="entry name" value="Homeodomain-like"/>
    <property type="match status" value="1"/>
</dbReference>
<dbReference type="Pfam" id="PF00158">
    <property type="entry name" value="Sigma54_activat"/>
    <property type="match status" value="1"/>
</dbReference>
<evidence type="ECO:0000313" key="7">
    <source>
        <dbReference type="EMBL" id="EGG56006.1"/>
    </source>
</evidence>
<protein>
    <submittedName>
        <fullName evidence="7">Sigma-54 interaction domain protein</fullName>
    </submittedName>
</protein>
<feature type="domain" description="Sigma-54 factor interaction" evidence="6">
    <location>
        <begin position="200"/>
        <end position="430"/>
    </location>
</feature>
<gene>
    <name evidence="7" type="ORF">HMPREF9439_00919</name>
</gene>
<dbReference type="InterPro" id="IPR003593">
    <property type="entry name" value="AAA+_ATPase"/>
</dbReference>